<feature type="compositionally biased region" description="Basic and acidic residues" evidence="1">
    <location>
        <begin position="215"/>
        <end position="241"/>
    </location>
</feature>
<keyword evidence="3" id="KW-1185">Reference proteome</keyword>
<sequence length="264" mass="29893">MTAQVAKVTFDQCLHKALRLQEERATRPGRGYHAFWFLSAAVGLVGIQFDPAQSDAVKVQTIDRGSRLLYKMLSLQDDPDEHSLASEVYLEDASAPASNIATQPPLVEEYTNAGLHLDAFDIGGMDDFWFFNDVPPLGFNNQTISGLHRRGEQGHPQSFGRLRIPTPIFIRMRFRNLVLLSAFAALGATQDISHTSYHTFTTAFTMTRNKNTQIKREKINDNNNKSRHEDEAAMDSHHRETTSATTARAKLRKHIKEEHEHFDM</sequence>
<evidence type="ECO:0000256" key="1">
    <source>
        <dbReference type="SAM" id="MobiDB-lite"/>
    </source>
</evidence>
<organism evidence="2 3">
    <name type="scientific">Neocucurbitaria cava</name>
    <dbReference type="NCBI Taxonomy" id="798079"/>
    <lineage>
        <taxon>Eukaryota</taxon>
        <taxon>Fungi</taxon>
        <taxon>Dikarya</taxon>
        <taxon>Ascomycota</taxon>
        <taxon>Pezizomycotina</taxon>
        <taxon>Dothideomycetes</taxon>
        <taxon>Pleosporomycetidae</taxon>
        <taxon>Pleosporales</taxon>
        <taxon>Pleosporineae</taxon>
        <taxon>Cucurbitariaceae</taxon>
        <taxon>Neocucurbitaria</taxon>
    </lineage>
</organism>
<reference evidence="2" key="1">
    <citation type="submission" date="2022-10" db="EMBL/GenBank/DDBJ databases">
        <title>Tapping the CABI collections for fungal endophytes: first genome assemblies for Collariella, Neodidymelliopsis, Ascochyta clinopodiicola, Didymella pomorum, Didymosphaeria variabile, Neocosmospora piperis and Neocucurbitaria cava.</title>
        <authorList>
            <person name="Hill R."/>
        </authorList>
    </citation>
    <scope>NUCLEOTIDE SEQUENCE</scope>
    <source>
        <strain evidence="2">IMI 356814</strain>
    </source>
</reference>
<accession>A0A9W8Y6S6</accession>
<name>A0A9W8Y6S6_9PLEO</name>
<evidence type="ECO:0000313" key="2">
    <source>
        <dbReference type="EMBL" id="KAJ4367111.1"/>
    </source>
</evidence>
<gene>
    <name evidence="2" type="ORF">N0V83_007641</name>
</gene>
<protein>
    <submittedName>
        <fullName evidence="2">Uncharacterized protein</fullName>
    </submittedName>
</protein>
<dbReference type="AlphaFoldDB" id="A0A9W8Y6S6"/>
<evidence type="ECO:0000313" key="3">
    <source>
        <dbReference type="Proteomes" id="UP001140560"/>
    </source>
</evidence>
<dbReference type="OrthoDB" id="4236860at2759"/>
<dbReference type="EMBL" id="JAPEUY010000013">
    <property type="protein sequence ID" value="KAJ4367111.1"/>
    <property type="molecule type" value="Genomic_DNA"/>
</dbReference>
<proteinExistence type="predicted"/>
<dbReference type="Proteomes" id="UP001140560">
    <property type="component" value="Unassembled WGS sequence"/>
</dbReference>
<feature type="region of interest" description="Disordered" evidence="1">
    <location>
        <begin position="215"/>
        <end position="247"/>
    </location>
</feature>
<comment type="caution">
    <text evidence="2">The sequence shown here is derived from an EMBL/GenBank/DDBJ whole genome shotgun (WGS) entry which is preliminary data.</text>
</comment>